<keyword evidence="1" id="KW-0547">Nucleotide-binding</keyword>
<dbReference type="AlphaFoldDB" id="A0ABC9BPM8"/>
<dbReference type="PANTHER" id="PTHR27005:SF10">
    <property type="entry name" value="OS08G0501500 PROTEIN"/>
    <property type="match status" value="1"/>
</dbReference>
<dbReference type="InterPro" id="IPR011009">
    <property type="entry name" value="Kinase-like_dom_sf"/>
</dbReference>
<sequence length="179" mass="20559">MRIALEQRYHTSEPQGTFRLIKKQSDVFSFGVLLIELITRKKPFVYRSYNDDSLISHFVSLLTIGNLVEIIDPQVIEEDSGEVQEVAALAAMSCTRLEGEDHPTMREVEMALENLQARKKPVLNNMSSKRYDSDQIVAHYKSTEDLLARKDLSNGEDTEQASRQYTLEEEMVMSARFPR</sequence>
<dbReference type="PANTHER" id="PTHR27005">
    <property type="entry name" value="WALL-ASSOCIATED RECEPTOR KINASE-LIKE 21"/>
    <property type="match status" value="1"/>
</dbReference>
<dbReference type="SUPFAM" id="SSF56112">
    <property type="entry name" value="Protein kinase-like (PK-like)"/>
    <property type="match status" value="1"/>
</dbReference>
<keyword evidence="2" id="KW-0067">ATP-binding</keyword>
<organism evidence="3 4">
    <name type="scientific">Urochloa decumbens</name>
    <dbReference type="NCBI Taxonomy" id="240449"/>
    <lineage>
        <taxon>Eukaryota</taxon>
        <taxon>Viridiplantae</taxon>
        <taxon>Streptophyta</taxon>
        <taxon>Embryophyta</taxon>
        <taxon>Tracheophyta</taxon>
        <taxon>Spermatophyta</taxon>
        <taxon>Magnoliopsida</taxon>
        <taxon>Liliopsida</taxon>
        <taxon>Poales</taxon>
        <taxon>Poaceae</taxon>
        <taxon>PACMAD clade</taxon>
        <taxon>Panicoideae</taxon>
        <taxon>Panicodae</taxon>
        <taxon>Paniceae</taxon>
        <taxon>Melinidinae</taxon>
        <taxon>Urochloa</taxon>
    </lineage>
</organism>
<name>A0ABC9BPM8_9POAL</name>
<accession>A0ABC9BPM8</accession>
<dbReference type="Gene3D" id="1.10.510.10">
    <property type="entry name" value="Transferase(Phosphotransferase) domain 1"/>
    <property type="match status" value="1"/>
</dbReference>
<keyword evidence="4" id="KW-1185">Reference proteome</keyword>
<dbReference type="GO" id="GO:0005524">
    <property type="term" value="F:ATP binding"/>
    <property type="evidence" value="ECO:0007669"/>
    <property type="project" value="UniProtKB-KW"/>
</dbReference>
<proteinExistence type="predicted"/>
<evidence type="ECO:0008006" key="5">
    <source>
        <dbReference type="Google" id="ProtNLM"/>
    </source>
</evidence>
<dbReference type="EMBL" id="OZ075137">
    <property type="protein sequence ID" value="CAL5005452.1"/>
    <property type="molecule type" value="Genomic_DNA"/>
</dbReference>
<evidence type="ECO:0000256" key="1">
    <source>
        <dbReference type="ARBA" id="ARBA00022741"/>
    </source>
</evidence>
<evidence type="ECO:0000256" key="2">
    <source>
        <dbReference type="ARBA" id="ARBA00022840"/>
    </source>
</evidence>
<reference evidence="4" key="1">
    <citation type="submission" date="2024-06" db="EMBL/GenBank/DDBJ databases">
        <authorList>
            <person name="Ryan C."/>
        </authorList>
    </citation>
    <scope>NUCLEOTIDE SEQUENCE [LARGE SCALE GENOMIC DNA]</scope>
</reference>
<protein>
    <recommendedName>
        <fullName evidence="5">Protein kinase domain-containing protein</fullName>
    </recommendedName>
</protein>
<evidence type="ECO:0000313" key="4">
    <source>
        <dbReference type="Proteomes" id="UP001497457"/>
    </source>
</evidence>
<dbReference type="InterPro" id="IPR045274">
    <property type="entry name" value="WAK-like"/>
</dbReference>
<reference evidence="3 4" key="2">
    <citation type="submission" date="2024-10" db="EMBL/GenBank/DDBJ databases">
        <authorList>
            <person name="Ryan C."/>
        </authorList>
    </citation>
    <scope>NUCLEOTIDE SEQUENCE [LARGE SCALE GENOMIC DNA]</scope>
</reference>
<evidence type="ECO:0000313" key="3">
    <source>
        <dbReference type="EMBL" id="CAL5005452.1"/>
    </source>
</evidence>
<dbReference type="Proteomes" id="UP001497457">
    <property type="component" value="Chromosome 27b"/>
</dbReference>
<gene>
    <name evidence="3" type="ORF">URODEC1_LOCUS67468</name>
</gene>